<feature type="domain" description="HTH hxlR-type" evidence="4">
    <location>
        <begin position="24"/>
        <end position="124"/>
    </location>
</feature>
<sequence length="124" mass="13471">MGHFFVTGGPDAAYEAAPKPSVDCPRDGRLPCGGDVAAIGRQARPNCATLFAGGELHFLELTRALDGISRKVLKAQLRAFEDNGLVLRVAKQDARRRVGYSLTDKGRALAEIVGQLYDWSQEWA</sequence>
<name>A0A2R4M7V4_9RHOB</name>
<dbReference type="AlphaFoldDB" id="A0A2R4M7V4"/>
<dbReference type="Proteomes" id="UP000241447">
    <property type="component" value="Chromosome"/>
</dbReference>
<dbReference type="PROSITE" id="PS51118">
    <property type="entry name" value="HTH_HXLR"/>
    <property type="match status" value="1"/>
</dbReference>
<evidence type="ECO:0000256" key="2">
    <source>
        <dbReference type="ARBA" id="ARBA00023125"/>
    </source>
</evidence>
<evidence type="ECO:0000256" key="1">
    <source>
        <dbReference type="ARBA" id="ARBA00023015"/>
    </source>
</evidence>
<dbReference type="EMBL" id="CP028475">
    <property type="protein sequence ID" value="AVW93139.1"/>
    <property type="molecule type" value="Genomic_DNA"/>
</dbReference>
<dbReference type="PANTHER" id="PTHR33204">
    <property type="entry name" value="TRANSCRIPTIONAL REGULATOR, MARR FAMILY"/>
    <property type="match status" value="1"/>
</dbReference>
<organism evidence="5 6">
    <name type="scientific">Celeribacter baekdonensis</name>
    <dbReference type="NCBI Taxonomy" id="875171"/>
    <lineage>
        <taxon>Bacteria</taxon>
        <taxon>Pseudomonadati</taxon>
        <taxon>Pseudomonadota</taxon>
        <taxon>Alphaproteobacteria</taxon>
        <taxon>Rhodobacterales</taxon>
        <taxon>Roseobacteraceae</taxon>
        <taxon>Celeribacter</taxon>
    </lineage>
</organism>
<dbReference type="InterPro" id="IPR036388">
    <property type="entry name" value="WH-like_DNA-bd_sf"/>
</dbReference>
<dbReference type="KEGG" id="cbak:DA792_20325"/>
<dbReference type="GO" id="GO:0003677">
    <property type="term" value="F:DNA binding"/>
    <property type="evidence" value="ECO:0007669"/>
    <property type="project" value="UniProtKB-KW"/>
</dbReference>
<keyword evidence="3" id="KW-0804">Transcription</keyword>
<reference evidence="5 6" key="1">
    <citation type="submission" date="2018-03" db="EMBL/GenBank/DDBJ databases">
        <title>The Complete Genome of Celeribacter baekdonensis strain LH4, a Thiosulfate-Oxidizing Alphaproteobacterium Isolated from Gulf of Mexico Continental Slope Sediments.</title>
        <authorList>
            <person name="Flood B.E."/>
            <person name="Bailey J.V."/>
            <person name="Leprich D."/>
        </authorList>
    </citation>
    <scope>NUCLEOTIDE SEQUENCE [LARGE SCALE GENOMIC DNA]</scope>
    <source>
        <strain evidence="5 6">LH4</strain>
    </source>
</reference>
<dbReference type="InterPro" id="IPR002577">
    <property type="entry name" value="HTH_HxlR"/>
</dbReference>
<evidence type="ECO:0000313" key="5">
    <source>
        <dbReference type="EMBL" id="AVW93139.1"/>
    </source>
</evidence>
<dbReference type="InterPro" id="IPR036390">
    <property type="entry name" value="WH_DNA-bd_sf"/>
</dbReference>
<protein>
    <recommendedName>
        <fullName evidence="4">HTH hxlR-type domain-containing protein</fullName>
    </recommendedName>
</protein>
<proteinExistence type="predicted"/>
<dbReference type="SUPFAM" id="SSF46785">
    <property type="entry name" value="Winged helix' DNA-binding domain"/>
    <property type="match status" value="1"/>
</dbReference>
<keyword evidence="2" id="KW-0238">DNA-binding</keyword>
<gene>
    <name evidence="5" type="ORF">DA792_20325</name>
</gene>
<dbReference type="Gene3D" id="1.10.10.10">
    <property type="entry name" value="Winged helix-like DNA-binding domain superfamily/Winged helix DNA-binding domain"/>
    <property type="match status" value="1"/>
</dbReference>
<evidence type="ECO:0000256" key="3">
    <source>
        <dbReference type="ARBA" id="ARBA00023163"/>
    </source>
</evidence>
<evidence type="ECO:0000259" key="4">
    <source>
        <dbReference type="PROSITE" id="PS51118"/>
    </source>
</evidence>
<dbReference type="PANTHER" id="PTHR33204:SF37">
    <property type="entry name" value="HTH-TYPE TRANSCRIPTIONAL REGULATOR YODB"/>
    <property type="match status" value="1"/>
</dbReference>
<dbReference type="Pfam" id="PF01638">
    <property type="entry name" value="HxlR"/>
    <property type="match status" value="1"/>
</dbReference>
<evidence type="ECO:0000313" key="6">
    <source>
        <dbReference type="Proteomes" id="UP000241447"/>
    </source>
</evidence>
<accession>A0A2R4M7V4</accession>
<keyword evidence="1" id="KW-0805">Transcription regulation</keyword>